<feature type="compositionally biased region" description="Basic residues" evidence="1">
    <location>
        <begin position="1"/>
        <end position="12"/>
    </location>
</feature>
<organism evidence="2">
    <name type="scientific">Ixodes ricinus</name>
    <name type="common">Common tick</name>
    <name type="synonym">Acarus ricinus</name>
    <dbReference type="NCBI Taxonomy" id="34613"/>
    <lineage>
        <taxon>Eukaryota</taxon>
        <taxon>Metazoa</taxon>
        <taxon>Ecdysozoa</taxon>
        <taxon>Arthropoda</taxon>
        <taxon>Chelicerata</taxon>
        <taxon>Arachnida</taxon>
        <taxon>Acari</taxon>
        <taxon>Parasitiformes</taxon>
        <taxon>Ixodida</taxon>
        <taxon>Ixodoidea</taxon>
        <taxon>Ixodidae</taxon>
        <taxon>Ixodinae</taxon>
        <taxon>Ixodes</taxon>
    </lineage>
</organism>
<dbReference type="AlphaFoldDB" id="A0A131Y8I1"/>
<sequence>SLHTLNRRRSSAPKKPVCKPPQRRRRTCSATSTRLSPACTGLREFRQTVPVSCPNRSSTFDGRKAKNTAAAPSHTARTAVSNASTAPQHRRRLPTPKGRRSPCCQTTKQFRSRSTAGNAVTLLPRSPFGSSKCRLMWSSCHSDFL</sequence>
<accession>A0A131Y8I1</accession>
<feature type="compositionally biased region" description="Polar residues" evidence="1">
    <location>
        <begin position="75"/>
        <end position="87"/>
    </location>
</feature>
<reference evidence="2" key="1">
    <citation type="submission" date="2016-02" db="EMBL/GenBank/DDBJ databases">
        <title>RNAseq analyses of the midgut from blood- or serum-fed Ixodes ricinus ticks.</title>
        <authorList>
            <person name="Perner J."/>
            <person name="Provaznik J."/>
            <person name="Schrenkova J."/>
            <person name="Urbanova V."/>
            <person name="Ribeiro J.M."/>
            <person name="Kopacek P."/>
        </authorList>
    </citation>
    <scope>NUCLEOTIDE SEQUENCE</scope>
    <source>
        <tissue evidence="2">Gut</tissue>
    </source>
</reference>
<feature type="compositionally biased region" description="Basic residues" evidence="1">
    <location>
        <begin position="88"/>
        <end position="100"/>
    </location>
</feature>
<feature type="region of interest" description="Disordered" evidence="1">
    <location>
        <begin position="53"/>
        <end position="118"/>
    </location>
</feature>
<evidence type="ECO:0000256" key="1">
    <source>
        <dbReference type="SAM" id="MobiDB-lite"/>
    </source>
</evidence>
<name>A0A131Y8I1_IXORI</name>
<feature type="non-terminal residue" evidence="2">
    <location>
        <position position="145"/>
    </location>
</feature>
<feature type="compositionally biased region" description="Polar residues" evidence="1">
    <location>
        <begin position="103"/>
        <end position="118"/>
    </location>
</feature>
<evidence type="ECO:0000313" key="2">
    <source>
        <dbReference type="EMBL" id="JAP74231.1"/>
    </source>
</evidence>
<proteinExistence type="evidence at transcript level"/>
<protein>
    <submittedName>
        <fullName evidence="2">Putative secreted protein</fullName>
    </submittedName>
</protein>
<feature type="non-terminal residue" evidence="2">
    <location>
        <position position="1"/>
    </location>
</feature>
<feature type="region of interest" description="Disordered" evidence="1">
    <location>
        <begin position="1"/>
        <end position="34"/>
    </location>
</feature>
<dbReference type="EMBL" id="GEFM01001565">
    <property type="protein sequence ID" value="JAP74231.1"/>
    <property type="molecule type" value="mRNA"/>
</dbReference>